<accession>A0A927MSP2</accession>
<dbReference type="Pfam" id="PF19266">
    <property type="entry name" value="CIS_tube"/>
    <property type="match status" value="1"/>
</dbReference>
<dbReference type="InterPro" id="IPR045361">
    <property type="entry name" value="CIS_tube_prot_N"/>
</dbReference>
<feature type="region of interest" description="Disordered" evidence="1">
    <location>
        <begin position="248"/>
        <end position="288"/>
    </location>
</feature>
<proteinExistence type="predicted"/>
<gene>
    <name evidence="3" type="ORF">HEB94_001371</name>
</gene>
<evidence type="ECO:0000259" key="2">
    <source>
        <dbReference type="Pfam" id="PF19266"/>
    </source>
</evidence>
<protein>
    <recommendedName>
        <fullName evidence="2">Contractile injection system tube protein N-terminal domain-containing protein</fullName>
    </recommendedName>
</protein>
<evidence type="ECO:0000313" key="4">
    <source>
        <dbReference type="Proteomes" id="UP000638648"/>
    </source>
</evidence>
<keyword evidence="4" id="KW-1185">Reference proteome</keyword>
<evidence type="ECO:0000313" key="3">
    <source>
        <dbReference type="EMBL" id="MBE1604523.1"/>
    </source>
</evidence>
<dbReference type="EMBL" id="JADBEM010000001">
    <property type="protein sequence ID" value="MBE1604523.1"/>
    <property type="molecule type" value="Genomic_DNA"/>
</dbReference>
<dbReference type="AlphaFoldDB" id="A0A927MSP2"/>
<reference evidence="3" key="1">
    <citation type="submission" date="2020-10" db="EMBL/GenBank/DDBJ databases">
        <title>Sequencing the genomes of 1000 actinobacteria strains.</title>
        <authorList>
            <person name="Klenk H.-P."/>
        </authorList>
    </citation>
    <scope>NUCLEOTIDE SEQUENCE</scope>
    <source>
        <strain evidence="3">DSM 45354</strain>
    </source>
</reference>
<dbReference type="Proteomes" id="UP000638648">
    <property type="component" value="Unassembled WGS sequence"/>
</dbReference>
<comment type="caution">
    <text evidence="3">The sequence shown here is derived from an EMBL/GenBank/DDBJ whole genome shotgun (WGS) entry which is preliminary data.</text>
</comment>
<sequence length="288" mass="30072">MAFLVEETGERIDCLLNPETFEVSRLAGVRTRGTARGQLIGAGLADDPLQFTGGGRTEIRLDLLFDVDFVEGKVVPSDVRTLTRRLWLLAENSAEERGSVRPPLVRLVWGKTWNIPGVVTSVAERFDSFDGDGSPRRSWLRMKLVRVAESAAEARASFEEELARANAAAAPGVSPGQPNLDAGSAVRAVGDGSGDADNTGVRFDLLANDGLGSPFRWRLLARHNGIANPWAVQPGTVLAVPPANATTAATTPATGAPATTSTSTTTGTTSTTGTAVTTSTGTTATGGL</sequence>
<name>A0A927MSP2_9ACTN</name>
<organism evidence="3 4">
    <name type="scientific">Actinopolymorpha pittospori</name>
    <dbReference type="NCBI Taxonomy" id="648752"/>
    <lineage>
        <taxon>Bacteria</taxon>
        <taxon>Bacillati</taxon>
        <taxon>Actinomycetota</taxon>
        <taxon>Actinomycetes</taxon>
        <taxon>Propionibacteriales</taxon>
        <taxon>Actinopolymorphaceae</taxon>
        <taxon>Actinopolymorpha</taxon>
    </lineage>
</organism>
<feature type="domain" description="Contractile injection system tube protein N-terminal" evidence="2">
    <location>
        <begin position="7"/>
        <end position="152"/>
    </location>
</feature>
<evidence type="ECO:0000256" key="1">
    <source>
        <dbReference type="SAM" id="MobiDB-lite"/>
    </source>
</evidence>